<feature type="non-terminal residue" evidence="13">
    <location>
        <position position="1"/>
    </location>
</feature>
<dbReference type="InterPro" id="IPR003820">
    <property type="entry name" value="KdpC"/>
</dbReference>
<dbReference type="PANTHER" id="PTHR30042">
    <property type="entry name" value="POTASSIUM-TRANSPORTING ATPASE C CHAIN"/>
    <property type="match status" value="1"/>
</dbReference>
<keyword evidence="2" id="KW-1003">Cell membrane</keyword>
<dbReference type="Proteomes" id="UP001597114">
    <property type="component" value="Unassembled WGS sequence"/>
</dbReference>
<dbReference type="Pfam" id="PF02669">
    <property type="entry name" value="KdpC"/>
    <property type="match status" value="1"/>
</dbReference>
<evidence type="ECO:0000256" key="2">
    <source>
        <dbReference type="ARBA" id="ARBA00022475"/>
    </source>
</evidence>
<evidence type="ECO:0000256" key="8">
    <source>
        <dbReference type="ARBA" id="ARBA00022989"/>
    </source>
</evidence>
<evidence type="ECO:0000256" key="11">
    <source>
        <dbReference type="SAM" id="MobiDB-lite"/>
    </source>
</evidence>
<comment type="caution">
    <text evidence="13">The sequence shown here is derived from an EMBL/GenBank/DDBJ whole genome shotgun (WGS) entry which is preliminary data.</text>
</comment>
<dbReference type="PANTHER" id="PTHR30042:SF2">
    <property type="entry name" value="POTASSIUM-TRANSPORTING ATPASE KDPC SUBUNIT"/>
    <property type="match status" value="1"/>
</dbReference>
<evidence type="ECO:0000256" key="10">
    <source>
        <dbReference type="ARBA" id="ARBA00023136"/>
    </source>
</evidence>
<evidence type="ECO:0000256" key="9">
    <source>
        <dbReference type="ARBA" id="ARBA00023065"/>
    </source>
</evidence>
<keyword evidence="4 12" id="KW-0812">Transmembrane</keyword>
<feature type="compositionally biased region" description="Low complexity" evidence="11">
    <location>
        <begin position="79"/>
        <end position="90"/>
    </location>
</feature>
<reference evidence="14" key="1">
    <citation type="journal article" date="2019" name="Int. J. Syst. Evol. Microbiol.">
        <title>The Global Catalogue of Microorganisms (GCM) 10K type strain sequencing project: providing services to taxonomists for standard genome sequencing and annotation.</title>
        <authorList>
            <consortium name="The Broad Institute Genomics Platform"/>
            <consortium name="The Broad Institute Genome Sequencing Center for Infectious Disease"/>
            <person name="Wu L."/>
            <person name="Ma J."/>
        </authorList>
    </citation>
    <scope>NUCLEOTIDE SEQUENCE [LARGE SCALE GENOMIC DNA]</scope>
    <source>
        <strain evidence="14">CCM 7043</strain>
    </source>
</reference>
<keyword evidence="3" id="KW-0633">Potassium transport</keyword>
<keyword evidence="9" id="KW-0406">Ion transport</keyword>
<accession>A0ABW4EY09</accession>
<dbReference type="NCBIfam" id="TIGR00681">
    <property type="entry name" value="kdpC"/>
    <property type="match status" value="1"/>
</dbReference>
<keyword evidence="1" id="KW-0813">Transport</keyword>
<dbReference type="PIRSF" id="PIRSF001296">
    <property type="entry name" value="K_ATPase_KdpC"/>
    <property type="match status" value="1"/>
</dbReference>
<keyword evidence="6" id="KW-0067">ATP-binding</keyword>
<dbReference type="HAMAP" id="MF_00276">
    <property type="entry name" value="KdpC"/>
    <property type="match status" value="1"/>
</dbReference>
<gene>
    <name evidence="13" type="primary">kdpC</name>
    <name evidence="13" type="ORF">ACFSJD_18240</name>
</gene>
<proteinExistence type="inferred from homology"/>
<feature type="region of interest" description="Disordered" evidence="11">
    <location>
        <begin position="71"/>
        <end position="105"/>
    </location>
</feature>
<evidence type="ECO:0000256" key="5">
    <source>
        <dbReference type="ARBA" id="ARBA00022741"/>
    </source>
</evidence>
<keyword evidence="8 12" id="KW-1133">Transmembrane helix</keyword>
<feature type="transmembrane region" description="Helical" evidence="12">
    <location>
        <begin position="12"/>
        <end position="33"/>
    </location>
</feature>
<evidence type="ECO:0000256" key="3">
    <source>
        <dbReference type="ARBA" id="ARBA00022538"/>
    </source>
</evidence>
<organism evidence="13 14">
    <name type="scientific">Pseudonocardia yunnanensis</name>
    <dbReference type="NCBI Taxonomy" id="58107"/>
    <lineage>
        <taxon>Bacteria</taxon>
        <taxon>Bacillati</taxon>
        <taxon>Actinomycetota</taxon>
        <taxon>Actinomycetes</taxon>
        <taxon>Pseudonocardiales</taxon>
        <taxon>Pseudonocardiaceae</taxon>
        <taxon>Pseudonocardia</taxon>
    </lineage>
</organism>
<dbReference type="EMBL" id="JBHUCO010000018">
    <property type="protein sequence ID" value="MFD1519437.1"/>
    <property type="molecule type" value="Genomic_DNA"/>
</dbReference>
<evidence type="ECO:0000256" key="12">
    <source>
        <dbReference type="SAM" id="Phobius"/>
    </source>
</evidence>
<feature type="compositionally biased region" description="Polar residues" evidence="11">
    <location>
        <begin position="91"/>
        <end position="104"/>
    </location>
</feature>
<keyword evidence="7" id="KW-0630">Potassium</keyword>
<evidence type="ECO:0000256" key="6">
    <source>
        <dbReference type="ARBA" id="ARBA00022840"/>
    </source>
</evidence>
<keyword evidence="10 12" id="KW-0472">Membrane</keyword>
<evidence type="ECO:0000313" key="14">
    <source>
        <dbReference type="Proteomes" id="UP001597114"/>
    </source>
</evidence>
<dbReference type="RefSeq" id="WP_379659093.1">
    <property type="nucleotide sequence ID" value="NZ_JBHUCO010000018.1"/>
</dbReference>
<evidence type="ECO:0000256" key="7">
    <source>
        <dbReference type="ARBA" id="ARBA00022958"/>
    </source>
</evidence>
<evidence type="ECO:0000256" key="1">
    <source>
        <dbReference type="ARBA" id="ARBA00022448"/>
    </source>
</evidence>
<protein>
    <submittedName>
        <fullName evidence="13">K(+)-transporting ATPase subunit C</fullName>
    </submittedName>
</protein>
<keyword evidence="5" id="KW-0547">Nucleotide-binding</keyword>
<evidence type="ECO:0000256" key="4">
    <source>
        <dbReference type="ARBA" id="ARBA00022692"/>
    </source>
</evidence>
<name>A0ABW4EY09_9PSEU</name>
<sequence length="203" mass="20941">TTLWRQTATGLRVLIAFTILCGIIYPLVVYGVGHIPGLAANAEGSIIYDANGTPVGSSLIGVDPVPTDAAADPYFHARPSASSSGPLGPGDTTTSGGSNKSGFNQDLLDTINQRRELIAQREGVNPALVPPDAVTASASGLDPDISPAYAELQVARVARVTGLSQDEVRNLVSEASSGRILGFLGEPTVNVTELNLAVQGARH</sequence>
<keyword evidence="14" id="KW-1185">Reference proteome</keyword>
<evidence type="ECO:0000313" key="13">
    <source>
        <dbReference type="EMBL" id="MFD1519437.1"/>
    </source>
</evidence>